<dbReference type="PANTHER" id="PTHR43798">
    <property type="entry name" value="MONOACYLGLYCEROL LIPASE"/>
    <property type="match status" value="1"/>
</dbReference>
<dbReference type="InterPro" id="IPR000073">
    <property type="entry name" value="AB_hydrolase_1"/>
</dbReference>
<accession>A0ABW6T3W7</accession>
<name>A0ABW6T3W7_9ACTN</name>
<evidence type="ECO:0000313" key="2">
    <source>
        <dbReference type="EMBL" id="MFF3671990.1"/>
    </source>
</evidence>
<protein>
    <submittedName>
        <fullName evidence="2">Alpha/beta fold hydrolase</fullName>
    </submittedName>
</protein>
<evidence type="ECO:0000259" key="1">
    <source>
        <dbReference type="Pfam" id="PF00561"/>
    </source>
</evidence>
<dbReference type="GO" id="GO:0016787">
    <property type="term" value="F:hydrolase activity"/>
    <property type="evidence" value="ECO:0007669"/>
    <property type="project" value="UniProtKB-KW"/>
</dbReference>
<sequence>MDITDHFATIGGIRLAYRACGPRDAPPLVLVHALGECAADWDVVIPAFAGRWRVYALDLRGHGESGRPGDYSLELMRADVLGFLDALALDRVDLIGHSLGGLVAYLLAGDHPERVSRLVLEDVPAPLPRERVVPTRPDGDLSYDWEMVLAVRRQIDDPDPAWMDRLGRITAPTLVIAGGPASHIPQERVAELARRIPDSRTTTIPAGHLVHAAEPHAFSEAVLTFFEQAKPLPSPSR</sequence>
<dbReference type="InterPro" id="IPR029058">
    <property type="entry name" value="AB_hydrolase_fold"/>
</dbReference>
<dbReference type="EMBL" id="JBIASD010000060">
    <property type="protein sequence ID" value="MFF3671990.1"/>
    <property type="molecule type" value="Genomic_DNA"/>
</dbReference>
<feature type="domain" description="AB hydrolase-1" evidence="1">
    <location>
        <begin position="26"/>
        <end position="127"/>
    </location>
</feature>
<dbReference type="Pfam" id="PF00561">
    <property type="entry name" value="Abhydrolase_1"/>
    <property type="match status" value="1"/>
</dbReference>
<dbReference type="RefSeq" id="WP_387418137.1">
    <property type="nucleotide sequence ID" value="NZ_JBIASD010000060.1"/>
</dbReference>
<keyword evidence="3" id="KW-1185">Reference proteome</keyword>
<gene>
    <name evidence="2" type="ORF">ACFYXI_41060</name>
</gene>
<keyword evidence="2" id="KW-0378">Hydrolase</keyword>
<reference evidence="2 3" key="1">
    <citation type="submission" date="2024-10" db="EMBL/GenBank/DDBJ databases">
        <title>The Natural Products Discovery Center: Release of the First 8490 Sequenced Strains for Exploring Actinobacteria Biosynthetic Diversity.</title>
        <authorList>
            <person name="Kalkreuter E."/>
            <person name="Kautsar S.A."/>
            <person name="Yang D."/>
            <person name="Bader C.D."/>
            <person name="Teijaro C.N."/>
            <person name="Fluegel L."/>
            <person name="Davis C.M."/>
            <person name="Simpson J.R."/>
            <person name="Lauterbach L."/>
            <person name="Steele A.D."/>
            <person name="Gui C."/>
            <person name="Meng S."/>
            <person name="Li G."/>
            <person name="Viehrig K."/>
            <person name="Ye F."/>
            <person name="Su P."/>
            <person name="Kiefer A.F."/>
            <person name="Nichols A."/>
            <person name="Cepeda A.J."/>
            <person name="Yan W."/>
            <person name="Fan B."/>
            <person name="Jiang Y."/>
            <person name="Adhikari A."/>
            <person name="Zheng C.-J."/>
            <person name="Schuster L."/>
            <person name="Cowan T.M."/>
            <person name="Smanski M.J."/>
            <person name="Chevrette M.G."/>
            <person name="De Carvalho L.P.S."/>
            <person name="Shen B."/>
        </authorList>
    </citation>
    <scope>NUCLEOTIDE SEQUENCE [LARGE SCALE GENOMIC DNA]</scope>
    <source>
        <strain evidence="2 3">NPDC002173</strain>
    </source>
</reference>
<dbReference type="SUPFAM" id="SSF53474">
    <property type="entry name" value="alpha/beta-Hydrolases"/>
    <property type="match status" value="1"/>
</dbReference>
<dbReference type="InterPro" id="IPR050266">
    <property type="entry name" value="AB_hydrolase_sf"/>
</dbReference>
<comment type="caution">
    <text evidence="2">The sequence shown here is derived from an EMBL/GenBank/DDBJ whole genome shotgun (WGS) entry which is preliminary data.</text>
</comment>
<organism evidence="2 3">
    <name type="scientific">Microtetraspora malaysiensis</name>
    <dbReference type="NCBI Taxonomy" id="161358"/>
    <lineage>
        <taxon>Bacteria</taxon>
        <taxon>Bacillati</taxon>
        <taxon>Actinomycetota</taxon>
        <taxon>Actinomycetes</taxon>
        <taxon>Streptosporangiales</taxon>
        <taxon>Streptosporangiaceae</taxon>
        <taxon>Microtetraspora</taxon>
    </lineage>
</organism>
<dbReference type="Gene3D" id="3.40.50.1820">
    <property type="entry name" value="alpha/beta hydrolase"/>
    <property type="match status" value="2"/>
</dbReference>
<proteinExistence type="predicted"/>
<evidence type="ECO:0000313" key="3">
    <source>
        <dbReference type="Proteomes" id="UP001602013"/>
    </source>
</evidence>
<dbReference type="PANTHER" id="PTHR43798:SF33">
    <property type="entry name" value="HYDROLASE, PUTATIVE (AFU_ORTHOLOGUE AFUA_2G14860)-RELATED"/>
    <property type="match status" value="1"/>
</dbReference>
<dbReference type="PRINTS" id="PR00111">
    <property type="entry name" value="ABHYDROLASE"/>
</dbReference>
<dbReference type="Proteomes" id="UP001602013">
    <property type="component" value="Unassembled WGS sequence"/>
</dbReference>